<name>A0AAV3PW84_LITER</name>
<protein>
    <submittedName>
        <fullName evidence="2">Uncharacterized protein</fullName>
    </submittedName>
</protein>
<evidence type="ECO:0000313" key="2">
    <source>
        <dbReference type="EMBL" id="GAA0154956.1"/>
    </source>
</evidence>
<feature type="region of interest" description="Disordered" evidence="1">
    <location>
        <begin position="44"/>
        <end position="69"/>
    </location>
</feature>
<evidence type="ECO:0000256" key="1">
    <source>
        <dbReference type="SAM" id="MobiDB-lite"/>
    </source>
</evidence>
<keyword evidence="3" id="KW-1185">Reference proteome</keyword>
<reference evidence="2 3" key="1">
    <citation type="submission" date="2024-01" db="EMBL/GenBank/DDBJ databases">
        <title>The complete chloroplast genome sequence of Lithospermum erythrorhizon: insights into the phylogenetic relationship among Boraginaceae species and the maternal lineages of purple gromwells.</title>
        <authorList>
            <person name="Okada T."/>
            <person name="Watanabe K."/>
        </authorList>
    </citation>
    <scope>NUCLEOTIDE SEQUENCE [LARGE SCALE GENOMIC DNA]</scope>
</reference>
<dbReference type="EMBL" id="BAABME010018769">
    <property type="protein sequence ID" value="GAA0154956.1"/>
    <property type="molecule type" value="Genomic_DNA"/>
</dbReference>
<comment type="caution">
    <text evidence="2">The sequence shown here is derived from an EMBL/GenBank/DDBJ whole genome shotgun (WGS) entry which is preliminary data.</text>
</comment>
<sequence>MGQARLNTKRTQRPIPFYEPKTYWVRGGRVHAVDSPVAFIPDMPYPDNPVYQQPPRQQKSLHRIGGDGL</sequence>
<accession>A0AAV3PW84</accession>
<gene>
    <name evidence="2" type="ORF">LIER_37998</name>
</gene>
<proteinExistence type="predicted"/>
<dbReference type="AlphaFoldDB" id="A0AAV3PW84"/>
<evidence type="ECO:0000313" key="3">
    <source>
        <dbReference type="Proteomes" id="UP001454036"/>
    </source>
</evidence>
<organism evidence="2 3">
    <name type="scientific">Lithospermum erythrorhizon</name>
    <name type="common">Purple gromwell</name>
    <name type="synonym">Lithospermum officinale var. erythrorhizon</name>
    <dbReference type="NCBI Taxonomy" id="34254"/>
    <lineage>
        <taxon>Eukaryota</taxon>
        <taxon>Viridiplantae</taxon>
        <taxon>Streptophyta</taxon>
        <taxon>Embryophyta</taxon>
        <taxon>Tracheophyta</taxon>
        <taxon>Spermatophyta</taxon>
        <taxon>Magnoliopsida</taxon>
        <taxon>eudicotyledons</taxon>
        <taxon>Gunneridae</taxon>
        <taxon>Pentapetalae</taxon>
        <taxon>asterids</taxon>
        <taxon>lamiids</taxon>
        <taxon>Boraginales</taxon>
        <taxon>Boraginaceae</taxon>
        <taxon>Boraginoideae</taxon>
        <taxon>Lithospermeae</taxon>
        <taxon>Lithospermum</taxon>
    </lineage>
</organism>
<dbReference type="Proteomes" id="UP001454036">
    <property type="component" value="Unassembled WGS sequence"/>
</dbReference>